<comment type="function">
    <text evidence="1">Is involved in generating a small heat-stable compound (Nod), an acylated oligomer of N-acetylglucosamine, that stimulates mitosis in various plant protoplasts.</text>
</comment>
<comment type="caution">
    <text evidence="10">The sequence shown here is derived from an EMBL/GenBank/DDBJ whole genome shotgun (WGS) entry which is preliminary data.</text>
</comment>
<feature type="region of interest" description="Disordered" evidence="7">
    <location>
        <begin position="1"/>
        <end position="21"/>
    </location>
</feature>
<evidence type="ECO:0000259" key="9">
    <source>
        <dbReference type="Pfam" id="PF01522"/>
    </source>
</evidence>
<gene>
    <name evidence="10" type="ORF">EKE94_05995</name>
</gene>
<keyword evidence="11" id="KW-1185">Reference proteome</keyword>
<dbReference type="AlphaFoldDB" id="A0A438AID8"/>
<evidence type="ECO:0000313" key="10">
    <source>
        <dbReference type="EMBL" id="RVV98469.1"/>
    </source>
</evidence>
<feature type="domain" description="NodB homology" evidence="9">
    <location>
        <begin position="140"/>
        <end position="230"/>
    </location>
</feature>
<name>A0A438AID8_9RHOB</name>
<reference evidence="10 11" key="1">
    <citation type="submission" date="2018-11" db="EMBL/GenBank/DDBJ databases">
        <title>Mesobaculum littorinae gen. nov., sp. nov., isolated from Littorina scabra that represents a novel genus of the order Rhodobacteraceae.</title>
        <authorList>
            <person name="Li F."/>
        </authorList>
    </citation>
    <scope>NUCLEOTIDE SEQUENCE [LARGE SCALE GENOMIC DNA]</scope>
    <source>
        <strain evidence="10 11">M0103</strain>
    </source>
</reference>
<evidence type="ECO:0000256" key="7">
    <source>
        <dbReference type="SAM" id="MobiDB-lite"/>
    </source>
</evidence>
<dbReference type="GO" id="GO:0016810">
    <property type="term" value="F:hydrolase activity, acting on carbon-nitrogen (but not peptide) bonds"/>
    <property type="evidence" value="ECO:0007669"/>
    <property type="project" value="InterPro"/>
</dbReference>
<dbReference type="InterPro" id="IPR051398">
    <property type="entry name" value="Polysacch_Deacetylase"/>
</dbReference>
<dbReference type="EMBL" id="RQXX01000002">
    <property type="protein sequence ID" value="RVV98469.1"/>
    <property type="molecule type" value="Genomic_DNA"/>
</dbReference>
<comment type="similarity">
    <text evidence="3">Belongs to the polysaccharide deacetylase family.</text>
</comment>
<evidence type="ECO:0000313" key="11">
    <source>
        <dbReference type="Proteomes" id="UP000285908"/>
    </source>
</evidence>
<proteinExistence type="inferred from homology"/>
<keyword evidence="8" id="KW-1133">Transmembrane helix</keyword>
<evidence type="ECO:0000256" key="5">
    <source>
        <dbReference type="ARBA" id="ARBA00022729"/>
    </source>
</evidence>
<evidence type="ECO:0000256" key="1">
    <source>
        <dbReference type="ARBA" id="ARBA00003236"/>
    </source>
</evidence>
<dbReference type="GO" id="GO:0005576">
    <property type="term" value="C:extracellular region"/>
    <property type="evidence" value="ECO:0007669"/>
    <property type="project" value="UniProtKB-SubCell"/>
</dbReference>
<feature type="region of interest" description="Disordered" evidence="7">
    <location>
        <begin position="441"/>
        <end position="461"/>
    </location>
</feature>
<organism evidence="10 11">
    <name type="scientific">Mesobaculum littorinae</name>
    <dbReference type="NCBI Taxonomy" id="2486419"/>
    <lineage>
        <taxon>Bacteria</taxon>
        <taxon>Pseudomonadati</taxon>
        <taxon>Pseudomonadota</taxon>
        <taxon>Alphaproteobacteria</taxon>
        <taxon>Rhodobacterales</taxon>
        <taxon>Roseobacteraceae</taxon>
        <taxon>Mesobaculum</taxon>
    </lineage>
</organism>
<keyword evidence="8" id="KW-0812">Transmembrane</keyword>
<comment type="subcellular location">
    <subcellularLocation>
        <location evidence="2">Secreted</location>
    </subcellularLocation>
</comment>
<accession>A0A438AID8</accession>
<protein>
    <recommendedName>
        <fullName evidence="4">Chitooligosaccharide deacetylase</fullName>
    </recommendedName>
    <alternativeName>
        <fullName evidence="6">Nodulation protein B</fullName>
    </alternativeName>
</protein>
<dbReference type="PANTHER" id="PTHR34216:SF3">
    <property type="entry name" value="POLY-BETA-1,6-N-ACETYL-D-GLUCOSAMINE N-DEACETYLASE"/>
    <property type="match status" value="1"/>
</dbReference>
<evidence type="ECO:0000256" key="2">
    <source>
        <dbReference type="ARBA" id="ARBA00004613"/>
    </source>
</evidence>
<evidence type="ECO:0000256" key="6">
    <source>
        <dbReference type="ARBA" id="ARBA00032976"/>
    </source>
</evidence>
<dbReference type="OrthoDB" id="9782872at2"/>
<dbReference type="InterPro" id="IPR011330">
    <property type="entry name" value="Glyco_hydro/deAcase_b/a-brl"/>
</dbReference>
<dbReference type="GO" id="GO:0005975">
    <property type="term" value="P:carbohydrate metabolic process"/>
    <property type="evidence" value="ECO:0007669"/>
    <property type="project" value="InterPro"/>
</dbReference>
<dbReference type="InterPro" id="IPR002509">
    <property type="entry name" value="NODB_dom"/>
</dbReference>
<dbReference type="PANTHER" id="PTHR34216">
    <property type="match status" value="1"/>
</dbReference>
<feature type="transmembrane region" description="Helical" evidence="8">
    <location>
        <begin position="25"/>
        <end position="48"/>
    </location>
</feature>
<dbReference type="Gene3D" id="3.20.20.370">
    <property type="entry name" value="Glycoside hydrolase/deacetylase"/>
    <property type="match status" value="1"/>
</dbReference>
<dbReference type="Proteomes" id="UP000285908">
    <property type="component" value="Unassembled WGS sequence"/>
</dbReference>
<dbReference type="Pfam" id="PF01522">
    <property type="entry name" value="Polysacc_deac_1"/>
    <property type="match status" value="1"/>
</dbReference>
<dbReference type="SUPFAM" id="SSF88713">
    <property type="entry name" value="Glycoside hydrolase/deacetylase"/>
    <property type="match status" value="1"/>
</dbReference>
<sequence length="461" mass="49607">MTGRAPLPPPHDDAAPRRRDRHRRVAQWGAVVLGLSAATGIAAVTLGLPGGAGTPAGAALGAAVGAVLGALLMHRQMILPRGLPVLTYHSVSEDAAWLPWARDTSIRPATLDRHLRLFARMGLRVVDTETLTRDRLAGRPLPRNAVALHFDDGYLDTWVAAAPILAGHGACATVFVSTDFIAPDRPLAPRMGDSAHLRWDGYMSWRELRQLEAQGLKVEAHGTDHGRVETGPEVRARVTGADRARHAPLLWSCAPGPKHDWHLTERWLPAEGAVLRPSAPALAARRWRFVGIETDAAYRARLARTFQTVDRVFRTHLGRPPRLFCWPENRATPEGRTAAQNAGYLATTAGAGRNTASEDPRVIARLHAGQDYAGVRCGPLDDLALRAHIRCFQGNLYWALPLCAIAAIRRVARLLRRPAASAGTGMGRTPDTCARTVVRTAAGSAPVSGPVSAPSPERAAS</sequence>
<feature type="transmembrane region" description="Helical" evidence="8">
    <location>
        <begin position="54"/>
        <end position="73"/>
    </location>
</feature>
<keyword evidence="8" id="KW-0472">Membrane</keyword>
<evidence type="ECO:0000256" key="8">
    <source>
        <dbReference type="SAM" id="Phobius"/>
    </source>
</evidence>
<keyword evidence="5" id="KW-0732">Signal</keyword>
<evidence type="ECO:0000256" key="4">
    <source>
        <dbReference type="ARBA" id="ARBA00020071"/>
    </source>
</evidence>
<evidence type="ECO:0000256" key="3">
    <source>
        <dbReference type="ARBA" id="ARBA00010973"/>
    </source>
</evidence>